<accession>A0A133MUY7</accession>
<evidence type="ECO:0000313" key="1">
    <source>
        <dbReference type="EMBL" id="QKH80219.1"/>
    </source>
</evidence>
<name>A0A133MUY7_FINMA</name>
<organism evidence="1 2">
    <name type="scientific">Finegoldia magna</name>
    <name type="common">Peptostreptococcus magnus</name>
    <dbReference type="NCBI Taxonomy" id="1260"/>
    <lineage>
        <taxon>Bacteria</taxon>
        <taxon>Bacillati</taxon>
        <taxon>Bacillota</taxon>
        <taxon>Tissierellia</taxon>
        <taxon>Tissierellales</taxon>
        <taxon>Peptoniphilaceae</taxon>
        <taxon>Finegoldia</taxon>
    </lineage>
</organism>
<gene>
    <name evidence="1" type="ORF">FOC70_07620</name>
</gene>
<dbReference type="AlphaFoldDB" id="A0A133MUY7"/>
<dbReference type="Proteomes" id="UP000502899">
    <property type="component" value="Chromosome"/>
</dbReference>
<evidence type="ECO:0000313" key="2">
    <source>
        <dbReference type="Proteomes" id="UP000502899"/>
    </source>
</evidence>
<dbReference type="Pfam" id="PF18923">
    <property type="entry name" value="DUF5673"/>
    <property type="match status" value="1"/>
</dbReference>
<protein>
    <submittedName>
        <fullName evidence="1">DUF986 family protein</fullName>
    </submittedName>
</protein>
<dbReference type="OMA" id="RILMMVA"/>
<sequence>MRAQNVINVMYILILLFGLKQMYNVYKVKKNIGRVIKNFNQRKRILMMVASYSIVVLGLLYLYQQKTWFPLIYILLGVIFIYLTFEKISFTDKGIYFNGFLAEYEDIKQWKYSKDKRFLELILKNSKANSKLIPINPSDASEMQVIIKKNKKKQ</sequence>
<dbReference type="EMBL" id="CP054000">
    <property type="protein sequence ID" value="QKH80219.1"/>
    <property type="molecule type" value="Genomic_DNA"/>
</dbReference>
<dbReference type="InterPro" id="IPR043730">
    <property type="entry name" value="DUF5673"/>
</dbReference>
<reference evidence="1 2" key="1">
    <citation type="submission" date="2020-05" db="EMBL/GenBank/DDBJ databases">
        <title>FDA dAtabase for Regulatory Grade micrObial Sequences (FDA-ARGOS): Supporting development and validation of Infectious Disease Dx tests.</title>
        <authorList>
            <person name="Pederson C."/>
            <person name="Tallon L."/>
            <person name="Sadzewicz L."/>
            <person name="Zhao X."/>
            <person name="Vavikolanu K."/>
            <person name="Mehta A."/>
            <person name="Aluvathingal J."/>
            <person name="Nadendla S."/>
            <person name="Myers T."/>
            <person name="Yan Y."/>
            <person name="Sichtig H."/>
        </authorList>
    </citation>
    <scope>NUCLEOTIDE SEQUENCE [LARGE SCALE GENOMIC DNA]</scope>
    <source>
        <strain evidence="1 2">FDAARGOS_764</strain>
    </source>
</reference>
<proteinExistence type="predicted"/>
<dbReference type="RefSeq" id="WP_002837696.1">
    <property type="nucleotide sequence ID" value="NZ_CABKMR010000001.1"/>
</dbReference>